<evidence type="ECO:0000313" key="3">
    <source>
        <dbReference type="Proteomes" id="UP001396334"/>
    </source>
</evidence>
<protein>
    <submittedName>
        <fullName evidence="2">Uncharacterized protein</fullName>
    </submittedName>
</protein>
<feature type="region of interest" description="Disordered" evidence="1">
    <location>
        <begin position="1"/>
        <end position="41"/>
    </location>
</feature>
<feature type="compositionally biased region" description="Basic and acidic residues" evidence="1">
    <location>
        <begin position="12"/>
        <end position="22"/>
    </location>
</feature>
<gene>
    <name evidence="2" type="ORF">V6N11_078874</name>
</gene>
<accession>A0ABR2RU92</accession>
<sequence length="235" mass="25986">MAPTVSPDGEGTETRSAEKDGSFNETCFGNDYGEKLNTNNEAGSRLGEMDLMAMGDSFKVTPQNEKGYQVSTFYASGIDISIENQEKENESTKQTMDNCWAEMDAMGQDVSMVNLEENELSSNLLTKRAIDDIRSEKKDRALKKLKLKKNDLDFSELSLSDSDLAARWALTKEAKKSLKLGKKLGIQVVGDEQDVVKEGRCENLSALSIVEKSEDGASVRHSLVQLEVDQVVALW</sequence>
<evidence type="ECO:0000313" key="2">
    <source>
        <dbReference type="EMBL" id="KAK9016373.1"/>
    </source>
</evidence>
<dbReference type="Proteomes" id="UP001396334">
    <property type="component" value="Unassembled WGS sequence"/>
</dbReference>
<evidence type="ECO:0000256" key="1">
    <source>
        <dbReference type="SAM" id="MobiDB-lite"/>
    </source>
</evidence>
<name>A0ABR2RU92_9ROSI</name>
<reference evidence="2 3" key="1">
    <citation type="journal article" date="2024" name="G3 (Bethesda)">
        <title>Genome assembly of Hibiscus sabdariffa L. provides insights into metabolisms of medicinal natural products.</title>
        <authorList>
            <person name="Kim T."/>
        </authorList>
    </citation>
    <scope>NUCLEOTIDE SEQUENCE [LARGE SCALE GENOMIC DNA]</scope>
    <source>
        <strain evidence="2">TK-2024</strain>
        <tissue evidence="2">Old leaves</tissue>
    </source>
</reference>
<keyword evidence="3" id="KW-1185">Reference proteome</keyword>
<organism evidence="2 3">
    <name type="scientific">Hibiscus sabdariffa</name>
    <name type="common">roselle</name>
    <dbReference type="NCBI Taxonomy" id="183260"/>
    <lineage>
        <taxon>Eukaryota</taxon>
        <taxon>Viridiplantae</taxon>
        <taxon>Streptophyta</taxon>
        <taxon>Embryophyta</taxon>
        <taxon>Tracheophyta</taxon>
        <taxon>Spermatophyta</taxon>
        <taxon>Magnoliopsida</taxon>
        <taxon>eudicotyledons</taxon>
        <taxon>Gunneridae</taxon>
        <taxon>Pentapetalae</taxon>
        <taxon>rosids</taxon>
        <taxon>malvids</taxon>
        <taxon>Malvales</taxon>
        <taxon>Malvaceae</taxon>
        <taxon>Malvoideae</taxon>
        <taxon>Hibiscus</taxon>
    </lineage>
</organism>
<proteinExistence type="predicted"/>
<dbReference type="EMBL" id="JBBPBN010000020">
    <property type="protein sequence ID" value="KAK9016373.1"/>
    <property type="molecule type" value="Genomic_DNA"/>
</dbReference>
<comment type="caution">
    <text evidence="2">The sequence shown here is derived from an EMBL/GenBank/DDBJ whole genome shotgun (WGS) entry which is preliminary data.</text>
</comment>